<evidence type="ECO:0000256" key="7">
    <source>
        <dbReference type="ARBA" id="ARBA00022840"/>
    </source>
</evidence>
<dbReference type="SUPFAM" id="SSF52540">
    <property type="entry name" value="P-loop containing nucleoside triphosphate hydrolases"/>
    <property type="match status" value="4"/>
</dbReference>
<dbReference type="InterPro" id="IPR001650">
    <property type="entry name" value="Helicase_C-like"/>
</dbReference>
<keyword evidence="7 13" id="KW-0067">ATP-binding</keyword>
<keyword evidence="8 13" id="KW-0238">DNA-binding</keyword>
<feature type="domain" description="Helicase C-terminal" evidence="15">
    <location>
        <begin position="811"/>
        <end position="972"/>
    </location>
</feature>
<evidence type="ECO:0000256" key="6">
    <source>
        <dbReference type="ARBA" id="ARBA00022806"/>
    </source>
</evidence>
<keyword evidence="4 13" id="KW-0227">DNA damage</keyword>
<dbReference type="SUPFAM" id="SSF141259">
    <property type="entry name" value="CarD-like"/>
    <property type="match status" value="1"/>
</dbReference>
<organism evidence="16 17">
    <name type="scientific">Staphylococcus felis</name>
    <dbReference type="NCBI Taxonomy" id="46127"/>
    <lineage>
        <taxon>Bacteria</taxon>
        <taxon>Bacillati</taxon>
        <taxon>Bacillota</taxon>
        <taxon>Bacilli</taxon>
        <taxon>Bacillales</taxon>
        <taxon>Staphylococcaceae</taxon>
        <taxon>Staphylococcus</taxon>
    </lineage>
</organism>
<protein>
    <recommendedName>
        <fullName evidence="12 13">Transcription-repair-coupling factor</fullName>
        <shortName evidence="13">TRCF</shortName>
        <ecNumber evidence="13">3.6.4.-</ecNumber>
    </recommendedName>
</protein>
<dbReference type="GO" id="GO:0016787">
    <property type="term" value="F:hydrolase activity"/>
    <property type="evidence" value="ECO:0007669"/>
    <property type="project" value="UniProtKB-KW"/>
</dbReference>
<comment type="subcellular location">
    <subcellularLocation>
        <location evidence="1 13">Cytoplasm</location>
    </subcellularLocation>
</comment>
<evidence type="ECO:0000256" key="2">
    <source>
        <dbReference type="ARBA" id="ARBA00022490"/>
    </source>
</evidence>
<dbReference type="HAMAP" id="MF_00969">
    <property type="entry name" value="TRCF"/>
    <property type="match status" value="1"/>
</dbReference>
<feature type="domain" description="Helicase ATP-binding" evidence="14">
    <location>
        <begin position="636"/>
        <end position="797"/>
    </location>
</feature>
<dbReference type="PANTHER" id="PTHR47964">
    <property type="entry name" value="ATP-DEPENDENT DNA HELICASE HOMOLOG RECG, CHLOROPLASTIC"/>
    <property type="match status" value="1"/>
</dbReference>
<dbReference type="InterPro" id="IPR048635">
    <property type="entry name" value="MFD_D3"/>
</dbReference>
<dbReference type="Pfam" id="PF03461">
    <property type="entry name" value="TRCF"/>
    <property type="match status" value="1"/>
</dbReference>
<dbReference type="Gene3D" id="3.30.2060.10">
    <property type="entry name" value="Penicillin-binding protein 1b domain"/>
    <property type="match status" value="1"/>
</dbReference>
<dbReference type="GO" id="GO:0005524">
    <property type="term" value="F:ATP binding"/>
    <property type="evidence" value="ECO:0007669"/>
    <property type="project" value="UniProtKB-UniRule"/>
</dbReference>
<dbReference type="Gene3D" id="3.40.50.300">
    <property type="entry name" value="P-loop containing nucleotide triphosphate hydrolases"/>
    <property type="match status" value="2"/>
</dbReference>
<dbReference type="GO" id="GO:0000716">
    <property type="term" value="P:transcription-coupled nucleotide-excision repair, DNA damage recognition"/>
    <property type="evidence" value="ECO:0007669"/>
    <property type="project" value="UniProtKB-UniRule"/>
</dbReference>
<dbReference type="EC" id="3.6.4.-" evidence="13"/>
<dbReference type="PROSITE" id="PS51192">
    <property type="entry name" value="HELICASE_ATP_BIND_1"/>
    <property type="match status" value="1"/>
</dbReference>
<dbReference type="SUPFAM" id="SSF143517">
    <property type="entry name" value="TRCF domain-like"/>
    <property type="match status" value="1"/>
</dbReference>
<reference evidence="16 17" key="1">
    <citation type="journal article" date="2018" name="Vet. Microbiol.">
        <title>Characterisation of Staphylococcus felis isolated from cats using whole genome sequencing.</title>
        <authorList>
            <person name="Worthing K."/>
            <person name="Pang S."/>
            <person name="Trott D.J."/>
            <person name="Abraham S."/>
            <person name="Coombs G.W."/>
            <person name="Jordan D."/>
            <person name="McIntyre L."/>
            <person name="Davies M.R."/>
            <person name="Norris J."/>
        </authorList>
    </citation>
    <scope>NUCLEOTIDE SEQUENCE [LARGE SCALE GENOMIC DNA]</scope>
    <source>
        <strain evidence="16 17">F9</strain>
    </source>
</reference>
<evidence type="ECO:0000259" key="14">
    <source>
        <dbReference type="PROSITE" id="PS51192"/>
    </source>
</evidence>
<dbReference type="FunFam" id="3.40.50.300:FF:000546">
    <property type="entry name" value="Transcription-repair-coupling factor"/>
    <property type="match status" value="1"/>
</dbReference>
<dbReference type="Pfam" id="PF00270">
    <property type="entry name" value="DEAD"/>
    <property type="match status" value="1"/>
</dbReference>
<dbReference type="InterPro" id="IPR014001">
    <property type="entry name" value="Helicase_ATP-bd"/>
</dbReference>
<keyword evidence="9 13" id="KW-0234">DNA repair</keyword>
<keyword evidence="5 13" id="KW-0378">Hydrolase</keyword>
<evidence type="ECO:0000256" key="8">
    <source>
        <dbReference type="ARBA" id="ARBA00023125"/>
    </source>
</evidence>
<dbReference type="OrthoDB" id="9804325at2"/>
<dbReference type="SMART" id="SM00487">
    <property type="entry name" value="DEXDc"/>
    <property type="match status" value="1"/>
</dbReference>
<keyword evidence="2 13" id="KW-0963">Cytoplasm</keyword>
<name>A0A3E0IPQ9_9STAP</name>
<dbReference type="Proteomes" id="UP000256562">
    <property type="component" value="Unassembled WGS sequence"/>
</dbReference>
<dbReference type="InterPro" id="IPR041471">
    <property type="entry name" value="UvrB_inter"/>
</dbReference>
<dbReference type="SMART" id="SM00490">
    <property type="entry name" value="HELICc"/>
    <property type="match status" value="1"/>
</dbReference>
<evidence type="ECO:0000256" key="3">
    <source>
        <dbReference type="ARBA" id="ARBA00022741"/>
    </source>
</evidence>
<dbReference type="InterPro" id="IPR036101">
    <property type="entry name" value="CarD-like/TRCF_RID_sf"/>
</dbReference>
<dbReference type="Pfam" id="PF02559">
    <property type="entry name" value="CarD_TRCF_RID"/>
    <property type="match status" value="1"/>
</dbReference>
<evidence type="ECO:0000256" key="12">
    <source>
        <dbReference type="ARBA" id="ARBA00070128"/>
    </source>
</evidence>
<evidence type="ECO:0000256" key="5">
    <source>
        <dbReference type="ARBA" id="ARBA00022801"/>
    </source>
</evidence>
<dbReference type="AlphaFoldDB" id="A0A3E0IPQ9"/>
<evidence type="ECO:0000313" key="16">
    <source>
        <dbReference type="EMBL" id="REH95561.1"/>
    </source>
</evidence>
<dbReference type="SMART" id="SM01058">
    <property type="entry name" value="CarD_TRCF"/>
    <property type="match status" value="1"/>
</dbReference>
<keyword evidence="6" id="KW-0347">Helicase</keyword>
<dbReference type="Pfam" id="PF00271">
    <property type="entry name" value="Helicase_C"/>
    <property type="match status" value="1"/>
</dbReference>
<evidence type="ECO:0000256" key="4">
    <source>
        <dbReference type="ARBA" id="ARBA00022763"/>
    </source>
</evidence>
<dbReference type="GO" id="GO:0003678">
    <property type="term" value="F:DNA helicase activity"/>
    <property type="evidence" value="ECO:0007669"/>
    <property type="project" value="TreeGrafter"/>
</dbReference>
<accession>A0A3E0IPQ9</accession>
<dbReference type="InterPro" id="IPR005118">
    <property type="entry name" value="TRCF_C"/>
</dbReference>
<dbReference type="Pfam" id="PF17757">
    <property type="entry name" value="UvrB_inter"/>
    <property type="match status" value="1"/>
</dbReference>
<evidence type="ECO:0000259" key="15">
    <source>
        <dbReference type="PROSITE" id="PS51194"/>
    </source>
</evidence>
<evidence type="ECO:0000313" key="17">
    <source>
        <dbReference type="Proteomes" id="UP000256562"/>
    </source>
</evidence>
<comment type="similarity">
    <text evidence="11 13">In the C-terminal section; belongs to the helicase family. RecG subfamily.</text>
</comment>
<dbReference type="CDD" id="cd17991">
    <property type="entry name" value="DEXHc_TRCF"/>
    <property type="match status" value="1"/>
</dbReference>
<dbReference type="InterPro" id="IPR027417">
    <property type="entry name" value="P-loop_NTPase"/>
</dbReference>
<evidence type="ECO:0000256" key="13">
    <source>
        <dbReference type="HAMAP-Rule" id="MF_00969"/>
    </source>
</evidence>
<dbReference type="InterPro" id="IPR037235">
    <property type="entry name" value="TRCF-like_C_D7"/>
</dbReference>
<dbReference type="Gene3D" id="3.40.50.11140">
    <property type="match status" value="1"/>
</dbReference>
<dbReference type="InterPro" id="IPR003711">
    <property type="entry name" value="CarD-like/TRCF_RID"/>
</dbReference>
<dbReference type="Gene3D" id="3.40.50.11180">
    <property type="match status" value="1"/>
</dbReference>
<evidence type="ECO:0000256" key="11">
    <source>
        <dbReference type="ARBA" id="ARBA00061399"/>
    </source>
</evidence>
<proteinExistence type="inferred from homology"/>
<dbReference type="InterPro" id="IPR047112">
    <property type="entry name" value="RecG/Mfd"/>
</dbReference>
<evidence type="ECO:0000256" key="10">
    <source>
        <dbReference type="ARBA" id="ARBA00061104"/>
    </source>
</evidence>
<dbReference type="Gene3D" id="2.40.10.170">
    <property type="match status" value="1"/>
</dbReference>
<comment type="similarity">
    <text evidence="10 13">In the N-terminal section; belongs to the UvrB family.</text>
</comment>
<comment type="function">
    <text evidence="13">Couples transcription and DNA repair by recognizing RNA polymerase (RNAP) stalled at DNA lesions. Mediates ATP-dependent release of RNAP and its truncated transcript from the DNA, and recruitment of nucleotide excision repair machinery to the damaged site.</text>
</comment>
<comment type="caution">
    <text evidence="16">The sequence shown here is derived from an EMBL/GenBank/DDBJ whole genome shotgun (WGS) entry which is preliminary data.</text>
</comment>
<dbReference type="Pfam" id="PF21132">
    <property type="entry name" value="MFD_D3"/>
    <property type="match status" value="1"/>
</dbReference>
<dbReference type="NCBIfam" id="TIGR00580">
    <property type="entry name" value="mfd"/>
    <property type="match status" value="1"/>
</dbReference>
<dbReference type="PROSITE" id="PS51194">
    <property type="entry name" value="HELICASE_CTER"/>
    <property type="match status" value="1"/>
</dbReference>
<dbReference type="Gene3D" id="3.90.1150.50">
    <property type="entry name" value="Transcription-repair-coupling factor, D7 domain"/>
    <property type="match status" value="1"/>
</dbReference>
<dbReference type="SMART" id="SM00982">
    <property type="entry name" value="TRCF"/>
    <property type="match status" value="1"/>
</dbReference>
<dbReference type="InterPro" id="IPR004576">
    <property type="entry name" value="Mfd"/>
</dbReference>
<dbReference type="GO" id="GO:0005737">
    <property type="term" value="C:cytoplasm"/>
    <property type="evidence" value="ECO:0007669"/>
    <property type="project" value="UniProtKB-SubCell"/>
</dbReference>
<dbReference type="GO" id="GO:0003684">
    <property type="term" value="F:damaged DNA binding"/>
    <property type="evidence" value="ECO:0007669"/>
    <property type="project" value="InterPro"/>
</dbReference>
<evidence type="ECO:0000256" key="1">
    <source>
        <dbReference type="ARBA" id="ARBA00004496"/>
    </source>
</evidence>
<dbReference type="GO" id="GO:0006355">
    <property type="term" value="P:regulation of DNA-templated transcription"/>
    <property type="evidence" value="ECO:0007669"/>
    <property type="project" value="UniProtKB-UniRule"/>
</dbReference>
<keyword evidence="3 13" id="KW-0547">Nucleotide-binding</keyword>
<dbReference type="EMBL" id="QKXQ01000294">
    <property type="protein sequence ID" value="REH95561.1"/>
    <property type="molecule type" value="Genomic_DNA"/>
</dbReference>
<dbReference type="PANTHER" id="PTHR47964:SF1">
    <property type="entry name" value="ATP-DEPENDENT DNA HELICASE HOMOLOG RECG, CHLOROPLASTIC"/>
    <property type="match status" value="1"/>
</dbReference>
<gene>
    <name evidence="13 16" type="primary">mfd</name>
    <name evidence="16" type="ORF">DOS83_06300</name>
</gene>
<evidence type="ECO:0000256" key="9">
    <source>
        <dbReference type="ARBA" id="ARBA00023204"/>
    </source>
</evidence>
<dbReference type="InterPro" id="IPR011545">
    <property type="entry name" value="DEAD/DEAH_box_helicase_dom"/>
</dbReference>
<sequence>MKTIINEIINRDSRFNEVLEKNGSENMLVTGLTPSAKASIIAEMYQADHRQVILVTNNLYQADKLESDLLQFVPDDELYKYPVQDIMTEEFSTQSPEFMSERVRTLTALAKEKRGLFIVPLNGLKKLLTPKALWQEHQMTFEVGHDIELETYLKQLINMGYRRESVVSNIGEFSVRGGIIDIYPLLGEPVRIELFDTEVDSIRQFDVETQRSFENLQKVEITTAHDYIITEDVRHHLIQRLKEAYETTRPKIDKSVRQDIKDTYDSFNNVLDERFDPQVLRRFIAFMYEQPETIMDYVKDNAVVLVDEFNRVKETEAALTAETEAFLQSLIESGKGFIGQRFMNDDALNMLLHNYKITFFTLFTASMTIQLSDMMKFSCKPVQQFYGQYDMMTSEFQRYMRQGYKVVVIAETQTKKERIQSMLSEMHIPTLLDPDIRSFESGHAAIVEGSLSEGFELPYMSLVVVTERELFQSKQKKASKKRRKTISNAEKIKSYQELNVGDYVVHVHHGVGRYLGVETLEVGDVHRDYMKIQYKGTDQLYVPVDQMEQVQKYVGSEDKTPKLYKLGGSEWKKTKAKVQSSVEDIADELISLYKERETSVGYSFAPDTEEQHVFEMDFPYELTEDQAKSINEIKEDMESAKPMDRLLCGDVGYGKTEVAVRAAFKAVMSGKQVAFLVPTTILAQQHYETLIERMRDFPVDIQLMSRFRTAKEVKETKEGLKSGKVDIVVGTHKLLAKTIEYKDLGLLVVDEEQRFGVRHKERIKSLKANVDVLTLTATPIPRTLHMSMLGVRDLSVIETPPENRFPVQTYVLEQNSNFIKEALERELSRNGQVFYLYNRVQSIYEKRAQLQMLMPDASIGVAHGQLSERDLEEAMLDFINGEYDILVTTTIIETGVDVPNANTLIIEEADRFGLSQLYQLRGRVGRSSRIGYAYFLHPMNKVLNEVAEERLQAIKEFTELGSGFKIAMRDLNIRGAGNLLGKQQHGFIDSVGFDLYAQMLEEAVNEKRGIKEETQAPDIEMNLRLDAYLPAEYIRNEQAKIEIYKKLRAAESMTQLRDIKDELMDRFNDYPTEVARLLDSVEIKIHLLHVGVQHVKDNGKAIDILLTPQGTENIDGEALFKNSEALGRSMKVGVENKCMKVSLTKGKVWLDNLKFLAKILEESMRLPHDL</sequence>